<dbReference type="AlphaFoldDB" id="A0A7V6CDW5"/>
<dbReference type="InterPro" id="IPR006963">
    <property type="entry name" value="Mopterin_OxRdtase_4Fe-4S_dom"/>
</dbReference>
<keyword evidence="3" id="KW-0411">Iron-sulfur</keyword>
<dbReference type="EMBL" id="DRWR01000093">
    <property type="protein sequence ID" value="HHQ16248.1"/>
    <property type="molecule type" value="Genomic_DNA"/>
</dbReference>
<reference evidence="5" key="1">
    <citation type="journal article" date="2020" name="mSystems">
        <title>Genome- and Community-Level Interaction Insights into Carbon Utilization and Element Cycling Functions of Hydrothermarchaeota in Hydrothermal Sediment.</title>
        <authorList>
            <person name="Zhou Z."/>
            <person name="Liu Y."/>
            <person name="Xu W."/>
            <person name="Pan J."/>
            <person name="Luo Z.H."/>
            <person name="Li M."/>
        </authorList>
    </citation>
    <scope>NUCLEOTIDE SEQUENCE [LARGE SCALE GENOMIC DNA]</scope>
    <source>
        <strain evidence="5">SpSt-106</strain>
    </source>
</reference>
<gene>
    <name evidence="5" type="ORF">ENM15_05480</name>
</gene>
<dbReference type="GO" id="GO:0046872">
    <property type="term" value="F:metal ion binding"/>
    <property type="evidence" value="ECO:0007669"/>
    <property type="project" value="UniProtKB-KW"/>
</dbReference>
<proteinExistence type="predicted"/>
<evidence type="ECO:0000256" key="2">
    <source>
        <dbReference type="ARBA" id="ARBA00023004"/>
    </source>
</evidence>
<sequence>MTTVCPYCFVEYGIIVYYKGGKLINIERNPNYPVNNSIIKEFLL</sequence>
<accession>A0A7V6CDW5</accession>
<dbReference type="GO" id="GO:0016491">
    <property type="term" value="F:oxidoreductase activity"/>
    <property type="evidence" value="ECO:0007669"/>
    <property type="project" value="InterPro"/>
</dbReference>
<evidence type="ECO:0000313" key="5">
    <source>
        <dbReference type="EMBL" id="HHQ16248.1"/>
    </source>
</evidence>
<keyword evidence="1" id="KW-0479">Metal-binding</keyword>
<organism evidence="5">
    <name type="scientific">Thermodesulfobacterium geofontis</name>
    <dbReference type="NCBI Taxonomy" id="1295609"/>
    <lineage>
        <taxon>Bacteria</taxon>
        <taxon>Pseudomonadati</taxon>
        <taxon>Thermodesulfobacteriota</taxon>
        <taxon>Thermodesulfobacteria</taxon>
        <taxon>Thermodesulfobacteriales</taxon>
        <taxon>Thermodesulfobacteriaceae</taxon>
        <taxon>Thermodesulfobacterium</taxon>
    </lineage>
</organism>
<dbReference type="GO" id="GO:0051536">
    <property type="term" value="F:iron-sulfur cluster binding"/>
    <property type="evidence" value="ECO:0007669"/>
    <property type="project" value="UniProtKB-KW"/>
</dbReference>
<evidence type="ECO:0000256" key="1">
    <source>
        <dbReference type="ARBA" id="ARBA00022723"/>
    </source>
</evidence>
<dbReference type="PROSITE" id="PS51669">
    <property type="entry name" value="4FE4S_MOW_BIS_MGD"/>
    <property type="match status" value="1"/>
</dbReference>
<evidence type="ECO:0000259" key="4">
    <source>
        <dbReference type="PROSITE" id="PS51669"/>
    </source>
</evidence>
<protein>
    <recommendedName>
        <fullName evidence="4">4Fe-4S Mo/W bis-MGD-type domain-containing protein</fullName>
    </recommendedName>
</protein>
<dbReference type="Gene3D" id="2.20.25.90">
    <property type="entry name" value="ADC-like domains"/>
    <property type="match status" value="1"/>
</dbReference>
<feature type="domain" description="4Fe-4S Mo/W bis-MGD-type" evidence="4">
    <location>
        <begin position="1"/>
        <end position="44"/>
    </location>
</feature>
<dbReference type="Pfam" id="PF04879">
    <property type="entry name" value="Molybdop_Fe4S4"/>
    <property type="match status" value="1"/>
</dbReference>
<dbReference type="SUPFAM" id="SSF53706">
    <property type="entry name" value="Formate dehydrogenase/DMSO reductase, domains 1-3"/>
    <property type="match status" value="1"/>
</dbReference>
<keyword evidence="2" id="KW-0408">Iron</keyword>
<name>A0A7V6CDW5_9BACT</name>
<evidence type="ECO:0000256" key="3">
    <source>
        <dbReference type="ARBA" id="ARBA00023014"/>
    </source>
</evidence>
<comment type="caution">
    <text evidence="5">The sequence shown here is derived from an EMBL/GenBank/DDBJ whole genome shotgun (WGS) entry which is preliminary data.</text>
</comment>